<evidence type="ECO:0000313" key="1">
    <source>
        <dbReference type="EMBL" id="QJA84865.1"/>
    </source>
</evidence>
<sequence length="101" mass="11378">MALAWRESRWNVDSVGDNGRSCGVTQVRTDLPGRPECAELLNAEFAFEWTTSKLDGCTTEQGFLRLSRYNGAGIGAVRYEAEVWRAMHLMVEAYETCKENP</sequence>
<gene>
    <name evidence="1" type="ORF">MM415B02339_0007</name>
</gene>
<dbReference type="EMBL" id="MT142538">
    <property type="protein sequence ID" value="QJA84865.1"/>
    <property type="molecule type" value="Genomic_DNA"/>
</dbReference>
<proteinExistence type="predicted"/>
<reference evidence="1" key="1">
    <citation type="submission" date="2020-03" db="EMBL/GenBank/DDBJ databases">
        <title>The deep terrestrial virosphere.</title>
        <authorList>
            <person name="Holmfeldt K."/>
            <person name="Nilsson E."/>
            <person name="Simone D."/>
            <person name="Lopez-Fernandez M."/>
            <person name="Wu X."/>
            <person name="de Brujin I."/>
            <person name="Lundin D."/>
            <person name="Andersson A."/>
            <person name="Bertilsson S."/>
            <person name="Dopson M."/>
        </authorList>
    </citation>
    <scope>NUCLEOTIDE SEQUENCE</scope>
    <source>
        <strain evidence="1">MM415B02339</strain>
    </source>
</reference>
<dbReference type="AlphaFoldDB" id="A0A6M3KTT1"/>
<accession>A0A6M3KTT1</accession>
<protein>
    <submittedName>
        <fullName evidence="1">Uncharacterized protein</fullName>
    </submittedName>
</protein>
<organism evidence="1">
    <name type="scientific">viral metagenome</name>
    <dbReference type="NCBI Taxonomy" id="1070528"/>
    <lineage>
        <taxon>unclassified sequences</taxon>
        <taxon>metagenomes</taxon>
        <taxon>organismal metagenomes</taxon>
    </lineage>
</organism>
<name>A0A6M3KTT1_9ZZZZ</name>